<protein>
    <recommendedName>
        <fullName evidence="5">Glycosyl hydrolase</fullName>
    </recommendedName>
</protein>
<name>A0A2U2DFU6_9HYPH</name>
<sequence length="133" mass="12717">MTSSTQTLPKIALSLILVAAALAIGSSEAAGQSTEGCHVIKRSDMNSDRASAQTPDSRTTSSVTAGGGAVSGGTSTGSISSSTSAGNGTVTTTQNGSTVTTQTNGNGSASASSSGSGGVSVLRNGNDCVVITD</sequence>
<dbReference type="Proteomes" id="UP000245252">
    <property type="component" value="Unassembled WGS sequence"/>
</dbReference>
<feature type="region of interest" description="Disordered" evidence="1">
    <location>
        <begin position="29"/>
        <end position="126"/>
    </location>
</feature>
<feature type="compositionally biased region" description="Gly residues" evidence="1">
    <location>
        <begin position="65"/>
        <end position="75"/>
    </location>
</feature>
<evidence type="ECO:0000313" key="4">
    <source>
        <dbReference type="Proteomes" id="UP000245252"/>
    </source>
</evidence>
<reference evidence="3 4" key="1">
    <citation type="submission" date="2018-05" db="EMBL/GenBank/DDBJ databases">
        <title>The draft genome of strain NS-104.</title>
        <authorList>
            <person name="Hang P."/>
            <person name="Jiang J."/>
        </authorList>
    </citation>
    <scope>NUCLEOTIDE SEQUENCE [LARGE SCALE GENOMIC DNA]</scope>
    <source>
        <strain evidence="3 4">NS-104</strain>
    </source>
</reference>
<keyword evidence="4" id="KW-1185">Reference proteome</keyword>
<organism evidence="3 4">
    <name type="scientific">Metarhizobium album</name>
    <dbReference type="NCBI Taxonomy" id="2182425"/>
    <lineage>
        <taxon>Bacteria</taxon>
        <taxon>Pseudomonadati</taxon>
        <taxon>Pseudomonadota</taxon>
        <taxon>Alphaproteobacteria</taxon>
        <taxon>Hyphomicrobiales</taxon>
        <taxon>Rhizobiaceae</taxon>
        <taxon>Metarhizobium</taxon>
    </lineage>
</organism>
<feature type="signal peptide" evidence="2">
    <location>
        <begin position="1"/>
        <end position="29"/>
    </location>
</feature>
<evidence type="ECO:0008006" key="5">
    <source>
        <dbReference type="Google" id="ProtNLM"/>
    </source>
</evidence>
<evidence type="ECO:0000313" key="3">
    <source>
        <dbReference type="EMBL" id="PWE52111.1"/>
    </source>
</evidence>
<comment type="caution">
    <text evidence="3">The sequence shown here is derived from an EMBL/GenBank/DDBJ whole genome shotgun (WGS) entry which is preliminary data.</text>
</comment>
<accession>A0A2U2DFU6</accession>
<evidence type="ECO:0000256" key="1">
    <source>
        <dbReference type="SAM" id="MobiDB-lite"/>
    </source>
</evidence>
<keyword evidence="2" id="KW-0732">Signal</keyword>
<gene>
    <name evidence="3" type="ORF">DEM27_32755</name>
</gene>
<feature type="compositionally biased region" description="Polar residues" evidence="1">
    <location>
        <begin position="48"/>
        <end position="58"/>
    </location>
</feature>
<proteinExistence type="predicted"/>
<feature type="chain" id="PRO_5015408345" description="Glycosyl hydrolase" evidence="2">
    <location>
        <begin position="30"/>
        <end position="133"/>
    </location>
</feature>
<dbReference type="AlphaFoldDB" id="A0A2U2DFU6"/>
<dbReference type="EMBL" id="QFBC01000036">
    <property type="protein sequence ID" value="PWE52111.1"/>
    <property type="molecule type" value="Genomic_DNA"/>
</dbReference>
<feature type="compositionally biased region" description="Low complexity" evidence="1">
    <location>
        <begin position="76"/>
        <end position="114"/>
    </location>
</feature>
<evidence type="ECO:0000256" key="2">
    <source>
        <dbReference type="SAM" id="SignalP"/>
    </source>
</evidence>